<evidence type="ECO:0000313" key="10">
    <source>
        <dbReference type="EMBL" id="HIZ21961.1"/>
    </source>
</evidence>
<dbReference type="PANTHER" id="PTHR47053:SF1">
    <property type="entry name" value="MUREIN DD-ENDOPEPTIDASE MEPH-RELATED"/>
    <property type="match status" value="1"/>
</dbReference>
<evidence type="ECO:0000256" key="6">
    <source>
        <dbReference type="SAM" id="Coils"/>
    </source>
</evidence>
<proteinExistence type="inferred from homology"/>
<reference evidence="10" key="1">
    <citation type="journal article" date="2021" name="PeerJ">
        <title>Extensive microbial diversity within the chicken gut microbiome revealed by metagenomics and culture.</title>
        <authorList>
            <person name="Gilroy R."/>
            <person name="Ravi A."/>
            <person name="Getino M."/>
            <person name="Pursley I."/>
            <person name="Horton D.L."/>
            <person name="Alikhan N.F."/>
            <person name="Baker D."/>
            <person name="Gharbi K."/>
            <person name="Hall N."/>
            <person name="Watson M."/>
            <person name="Adriaenssens E.M."/>
            <person name="Foster-Nyarko E."/>
            <person name="Jarju S."/>
            <person name="Secka A."/>
            <person name="Antonio M."/>
            <person name="Oren A."/>
            <person name="Chaudhuri R.R."/>
            <person name="La Ragione R."/>
            <person name="Hildebrand F."/>
            <person name="Pallen M.J."/>
        </authorList>
    </citation>
    <scope>NUCLEOTIDE SEQUENCE</scope>
    <source>
        <strain evidence="10">14324</strain>
    </source>
</reference>
<dbReference type="Pfam" id="PF00877">
    <property type="entry name" value="NLPC_P60"/>
    <property type="match status" value="1"/>
</dbReference>
<dbReference type="Pfam" id="PF24568">
    <property type="entry name" value="CC_PcsB"/>
    <property type="match status" value="1"/>
</dbReference>
<evidence type="ECO:0000313" key="11">
    <source>
        <dbReference type="Proteomes" id="UP000824041"/>
    </source>
</evidence>
<evidence type="ECO:0000256" key="2">
    <source>
        <dbReference type="ARBA" id="ARBA00022670"/>
    </source>
</evidence>
<evidence type="ECO:0000256" key="7">
    <source>
        <dbReference type="SAM" id="MobiDB-lite"/>
    </source>
</evidence>
<dbReference type="Gene3D" id="3.90.1720.10">
    <property type="entry name" value="endopeptidase domain like (from Nostoc punctiforme)"/>
    <property type="match status" value="1"/>
</dbReference>
<feature type="chain" id="PRO_5039213627" evidence="8">
    <location>
        <begin position="20"/>
        <end position="429"/>
    </location>
</feature>
<dbReference type="AlphaFoldDB" id="A0A9D2ISU8"/>
<dbReference type="InterPro" id="IPR051202">
    <property type="entry name" value="Peptidase_C40"/>
</dbReference>
<dbReference type="EMBL" id="DXBU01000055">
    <property type="protein sequence ID" value="HIZ21961.1"/>
    <property type="molecule type" value="Genomic_DNA"/>
</dbReference>
<dbReference type="PROSITE" id="PS51935">
    <property type="entry name" value="NLPC_P60"/>
    <property type="match status" value="1"/>
</dbReference>
<evidence type="ECO:0000256" key="1">
    <source>
        <dbReference type="ARBA" id="ARBA00007074"/>
    </source>
</evidence>
<keyword evidence="6" id="KW-0175">Coiled coil</keyword>
<feature type="compositionally biased region" description="Low complexity" evidence="7">
    <location>
        <begin position="259"/>
        <end position="283"/>
    </location>
</feature>
<dbReference type="InterPro" id="IPR038765">
    <property type="entry name" value="Papain-like_cys_pep_sf"/>
</dbReference>
<accession>A0A9D2ISU8</accession>
<feature type="signal peptide" evidence="8">
    <location>
        <begin position="1"/>
        <end position="19"/>
    </location>
</feature>
<evidence type="ECO:0000256" key="4">
    <source>
        <dbReference type="ARBA" id="ARBA00022801"/>
    </source>
</evidence>
<dbReference type="SUPFAM" id="SSF54001">
    <property type="entry name" value="Cysteine proteinases"/>
    <property type="match status" value="1"/>
</dbReference>
<comment type="caution">
    <text evidence="10">The sequence shown here is derived from an EMBL/GenBank/DDBJ whole genome shotgun (WGS) entry which is preliminary data.</text>
</comment>
<dbReference type="GO" id="GO:0006508">
    <property type="term" value="P:proteolysis"/>
    <property type="evidence" value="ECO:0007669"/>
    <property type="project" value="UniProtKB-KW"/>
</dbReference>
<gene>
    <name evidence="10" type="ORF">IAA21_04065</name>
</gene>
<dbReference type="PANTHER" id="PTHR47053">
    <property type="entry name" value="MUREIN DD-ENDOPEPTIDASE MEPH-RELATED"/>
    <property type="match status" value="1"/>
</dbReference>
<evidence type="ECO:0000259" key="9">
    <source>
        <dbReference type="PROSITE" id="PS51935"/>
    </source>
</evidence>
<dbReference type="Gene3D" id="6.10.250.3150">
    <property type="match status" value="1"/>
</dbReference>
<organism evidence="10 11">
    <name type="scientific">Candidatus Blautia faecigallinarum</name>
    <dbReference type="NCBI Taxonomy" id="2838488"/>
    <lineage>
        <taxon>Bacteria</taxon>
        <taxon>Bacillati</taxon>
        <taxon>Bacillota</taxon>
        <taxon>Clostridia</taxon>
        <taxon>Lachnospirales</taxon>
        <taxon>Lachnospiraceae</taxon>
        <taxon>Blautia</taxon>
    </lineage>
</organism>
<dbReference type="InterPro" id="IPR057309">
    <property type="entry name" value="PcsB_CC"/>
</dbReference>
<dbReference type="InterPro" id="IPR000064">
    <property type="entry name" value="NLP_P60_dom"/>
</dbReference>
<evidence type="ECO:0000256" key="8">
    <source>
        <dbReference type="SAM" id="SignalP"/>
    </source>
</evidence>
<keyword evidence="3 8" id="KW-0732">Signal</keyword>
<keyword evidence="5" id="KW-0788">Thiol protease</keyword>
<evidence type="ECO:0000256" key="5">
    <source>
        <dbReference type="ARBA" id="ARBA00022807"/>
    </source>
</evidence>
<sequence length="429" mass="47149">MKKRLACLTLALIMSASQVVSVSASREEELRQEQAWTSQQLNATYARINELWSQKQQLESEIAVLDENLVNVMVSIETLENDISNKEVEIIKTKQELSKAVRARDKQYEAMKLRIQYLFEKGGNDAWFQMMLNAEDLSDLLTRAEYTQQLYTQDRESLETYENLVGEVQDLETKYEQEKAELEGMKQEYEAESANLQYEIDVRRSASASAESEIAYAQEMATQYANLIVQQQAEIERLAAERIAAEEEARRQAEAAAAAAAQAAAEEEANQAAAEQTAGTAAEYSEDTSSGENYYGTTDSSSSSSVSYNTSSTGSGAGSSVVDYATQFVGNPYVWGGTSLTNGADCSGFVQSVYANFGVSLPRTSYEQQNAGTEVSYADAQPGDLICYGGHVAIYMGNGQIVHASNSTDGIKISNDATYRTILSVRRLV</sequence>
<feature type="region of interest" description="Disordered" evidence="7">
    <location>
        <begin position="259"/>
        <end position="318"/>
    </location>
</feature>
<feature type="domain" description="NlpC/P60" evidence="9">
    <location>
        <begin position="315"/>
        <end position="429"/>
    </location>
</feature>
<comment type="similarity">
    <text evidence="1">Belongs to the peptidase C40 family.</text>
</comment>
<keyword evidence="4" id="KW-0378">Hydrolase</keyword>
<evidence type="ECO:0000256" key="3">
    <source>
        <dbReference type="ARBA" id="ARBA00022729"/>
    </source>
</evidence>
<name>A0A9D2ISU8_9FIRM</name>
<reference evidence="10" key="2">
    <citation type="submission" date="2021-04" db="EMBL/GenBank/DDBJ databases">
        <authorList>
            <person name="Gilroy R."/>
        </authorList>
    </citation>
    <scope>NUCLEOTIDE SEQUENCE</scope>
    <source>
        <strain evidence="10">14324</strain>
    </source>
</reference>
<protein>
    <submittedName>
        <fullName evidence="10">C40 family peptidase</fullName>
    </submittedName>
</protein>
<feature type="coiled-coil region" evidence="6">
    <location>
        <begin position="48"/>
        <end position="96"/>
    </location>
</feature>
<dbReference type="Proteomes" id="UP000824041">
    <property type="component" value="Unassembled WGS sequence"/>
</dbReference>
<keyword evidence="2" id="KW-0645">Protease</keyword>
<dbReference type="GO" id="GO:0008234">
    <property type="term" value="F:cysteine-type peptidase activity"/>
    <property type="evidence" value="ECO:0007669"/>
    <property type="project" value="UniProtKB-KW"/>
</dbReference>
<feature type="compositionally biased region" description="Low complexity" evidence="7">
    <location>
        <begin position="294"/>
        <end position="318"/>
    </location>
</feature>